<dbReference type="RefSeq" id="WP_377327193.1">
    <property type="nucleotide sequence ID" value="NZ_JBHUMZ010000010.1"/>
</dbReference>
<comment type="caution">
    <text evidence="1">The sequence shown here is derived from an EMBL/GenBank/DDBJ whole genome shotgun (WGS) entry which is preliminary data.</text>
</comment>
<evidence type="ECO:0000313" key="1">
    <source>
        <dbReference type="EMBL" id="MFD2637688.1"/>
    </source>
</evidence>
<dbReference type="Proteomes" id="UP001597452">
    <property type="component" value="Unassembled WGS sequence"/>
</dbReference>
<protein>
    <submittedName>
        <fullName evidence="1">Phage tail assembly chaperone G</fullName>
    </submittedName>
</protein>
<name>A0ABW5Q6R5_9BACI</name>
<accession>A0ABW5Q6R5</accession>
<sequence>MANLKRHMIELITEVKDGELVTKKYLTPMFLPLSVVYEAIDLMAEMKNVNVNNEKEMIDKLLEFVADKAYGGQFTKEDLFKGLHAPDAMRILQDQVLFVARGDQNIETKKYLEKIS</sequence>
<organism evidence="1 2">
    <name type="scientific">Piscibacillus salipiscarius</name>
    <dbReference type="NCBI Taxonomy" id="299480"/>
    <lineage>
        <taxon>Bacteria</taxon>
        <taxon>Bacillati</taxon>
        <taxon>Bacillota</taxon>
        <taxon>Bacilli</taxon>
        <taxon>Bacillales</taxon>
        <taxon>Bacillaceae</taxon>
        <taxon>Piscibacillus</taxon>
    </lineage>
</organism>
<gene>
    <name evidence="1" type="primary">gpG</name>
    <name evidence="1" type="ORF">ACFSW4_02225</name>
</gene>
<dbReference type="NCBIfam" id="NF047360">
    <property type="entry name" value="tail_chap_PVL"/>
    <property type="match status" value="1"/>
</dbReference>
<evidence type="ECO:0000313" key="2">
    <source>
        <dbReference type="Proteomes" id="UP001597452"/>
    </source>
</evidence>
<proteinExistence type="predicted"/>
<dbReference type="EMBL" id="JBHUMZ010000010">
    <property type="protein sequence ID" value="MFD2637688.1"/>
    <property type="molecule type" value="Genomic_DNA"/>
</dbReference>
<dbReference type="Pfam" id="PF23857">
    <property type="entry name" value="Phage_TAC_19"/>
    <property type="match status" value="1"/>
</dbReference>
<reference evidence="2" key="1">
    <citation type="journal article" date="2019" name="Int. J. Syst. Evol. Microbiol.">
        <title>The Global Catalogue of Microorganisms (GCM) 10K type strain sequencing project: providing services to taxonomists for standard genome sequencing and annotation.</title>
        <authorList>
            <consortium name="The Broad Institute Genomics Platform"/>
            <consortium name="The Broad Institute Genome Sequencing Center for Infectious Disease"/>
            <person name="Wu L."/>
            <person name="Ma J."/>
        </authorList>
    </citation>
    <scope>NUCLEOTIDE SEQUENCE [LARGE SCALE GENOMIC DNA]</scope>
    <source>
        <strain evidence="2">TISTR 1571</strain>
    </source>
</reference>
<dbReference type="InterPro" id="IPR057006">
    <property type="entry name" value="Phage_TAC_19"/>
</dbReference>
<keyword evidence="2" id="KW-1185">Reference proteome</keyword>